<comment type="function">
    <text evidence="13">Initiates complex N-linked carbohydrate formation. Essential for the conversion of high-mannose to hybrid and complex N-glycans.</text>
</comment>
<dbReference type="InterPro" id="IPR004139">
    <property type="entry name" value="Glyco_trans_13"/>
</dbReference>
<keyword evidence="7 13" id="KW-0479">Metal-binding</keyword>
<dbReference type="PANTHER" id="PTHR46396:SF2">
    <property type="entry name" value="ILEI_PANDER DOMAIN-CONTAINING PROTEIN"/>
    <property type="match status" value="1"/>
</dbReference>
<dbReference type="GO" id="GO:0030145">
    <property type="term" value="F:manganese ion binding"/>
    <property type="evidence" value="ECO:0007669"/>
    <property type="project" value="UniProtKB-UniRule"/>
</dbReference>
<comment type="subcellular location">
    <subcellularLocation>
        <location evidence="1 13">Golgi apparatus membrane</location>
        <topology evidence="1 13">Single-pass type II membrane protein</topology>
    </subcellularLocation>
</comment>
<dbReference type="GeneID" id="125178916"/>
<dbReference type="InterPro" id="IPR029044">
    <property type="entry name" value="Nucleotide-diphossugar_trans"/>
</dbReference>
<evidence type="ECO:0000256" key="7">
    <source>
        <dbReference type="ARBA" id="ARBA00022723"/>
    </source>
</evidence>
<sequence length="640" mass="72789">MRFDRTWLHSFFGILCIIRYVCLLNADDLEIKKWLVFEVTSNLSGCQVQRSELESVTLGNMSWNMSVQFEDFNSSASNTNENASLITGLLMLVMNPVTHNTTFAKMFRTHELFGFYLDLRWHLTRLQTGSVVALVVSAVGTAGLRGAADDLRDAGALMAHHLPAGAHWVWVFVKGGRTLLETAVLDTQGPVLANVFIPVADARDVTQIMETDRYEICQTMNILDDLCSETWFPFPRSVLNNSDFLDSIPIVMTVGTRPQYMYAALKAMHLSPGFRPENLHVLCGGQTADTLKLLDFFKLNYTVIEIEGTGNPMLFQYYRKVFKFIAENFQSADAVMIIDEDVEVSPDFFSYMSQVMPVMMRDPTLYCATATSFFPSPRLYLSRNRVRRGESQVGWGYAIKMSVVRQALERWPTTLDSYAMYDHWIYEEVVESGECIFPEVSRAKHFGVGINAVGIHMETNFLQVQMEMQSGMEIYSLEDIPLLRWRKNLQVKLENSEIISGDPCSDNFFTDREDGSYIFAYHLEANADGSYDMISYFISGLCCCELTYSGIDYGSHDHVVMARVKPGVEIYFLGAPLSSFSYVLDNNTAAWNYKALDDLGKVKALEKAAEFQLRVKSELKSKYNKKRFMHEVFSDGFDYM</sequence>
<keyword evidence="4 13" id="KW-0328">Glycosyltransferase</keyword>
<dbReference type="Gene3D" id="3.90.550.10">
    <property type="entry name" value="Spore Coat Polysaccharide Biosynthesis Protein SpsA, Chain A"/>
    <property type="match status" value="1"/>
</dbReference>
<dbReference type="RefSeq" id="XP_047739738.1">
    <property type="nucleotide sequence ID" value="XM_047883782.1"/>
</dbReference>
<dbReference type="Proteomes" id="UP000694843">
    <property type="component" value="Unplaced"/>
</dbReference>
<protein>
    <recommendedName>
        <fullName evidence="13">Alpha-1,3-mannosyl-glycoprotein 2-beta-N-acetylglucosaminyltransferase</fullName>
        <shortName evidence="13">GNT-I</shortName>
        <shortName evidence="13">GlcNAc-T I</shortName>
        <ecNumber evidence="13">2.4.1.101</ecNumber>
    </recommendedName>
    <alternativeName>
        <fullName evidence="13">N-glycosyl-oligosaccharide-glycoprotein N-acetylglucosaminyltransferase I</fullName>
    </alternativeName>
</protein>
<accession>A0A979FT09</accession>
<keyword evidence="11" id="KW-0472">Membrane</keyword>
<evidence type="ECO:0000256" key="10">
    <source>
        <dbReference type="ARBA" id="ARBA00023034"/>
    </source>
</evidence>
<keyword evidence="14" id="KW-1185">Reference proteome</keyword>
<gene>
    <name evidence="15" type="primary">LOC125178916</name>
</gene>
<evidence type="ECO:0000256" key="1">
    <source>
        <dbReference type="ARBA" id="ARBA00004323"/>
    </source>
</evidence>
<organism evidence="14 15">
    <name type="scientific">Hyalella azteca</name>
    <name type="common">Amphipod</name>
    <dbReference type="NCBI Taxonomy" id="294128"/>
    <lineage>
        <taxon>Eukaryota</taxon>
        <taxon>Metazoa</taxon>
        <taxon>Ecdysozoa</taxon>
        <taxon>Arthropoda</taxon>
        <taxon>Crustacea</taxon>
        <taxon>Multicrustacea</taxon>
        <taxon>Malacostraca</taxon>
        <taxon>Eumalacostraca</taxon>
        <taxon>Peracarida</taxon>
        <taxon>Amphipoda</taxon>
        <taxon>Senticaudata</taxon>
        <taxon>Talitrida</taxon>
        <taxon>Talitroidea</taxon>
        <taxon>Hyalellidae</taxon>
        <taxon>Hyalella</taxon>
    </lineage>
</organism>
<evidence type="ECO:0000313" key="15">
    <source>
        <dbReference type="RefSeq" id="XP_047739738.1"/>
    </source>
</evidence>
<proteinExistence type="inferred from homology"/>
<evidence type="ECO:0000256" key="2">
    <source>
        <dbReference type="ARBA" id="ARBA00004922"/>
    </source>
</evidence>
<dbReference type="OrthoDB" id="6395734at2759"/>
<keyword evidence="10 13" id="KW-0333">Golgi apparatus</keyword>
<keyword evidence="6" id="KW-0812">Transmembrane</keyword>
<comment type="catalytic activity">
    <reaction evidence="13">
        <text>N(4)-(alpha-D-Man-(1-&gt;3)-[alpha-D-Man-(1-&gt;3)-[alpha-D-Man-(1-&gt;6)]-alpha-D-Man-(1-&gt;6)]-beta-D-Man-(1-&gt;4)-beta-D-GlcNAc-(1-&gt;4)-beta-D-GlcNAc)-L-asparaginyl-[protein] (N-glucan mannose isomer 5A1,2) + UDP-N-acetyl-alpha-D-glucosamine = N(4)-{beta-D-GlcNAc-(1-&gt;2)-alpha-D-Man-(1-&gt;3)-[alpha-D-Man-(1-&gt;3)-[alpha-D-Man-(1-&gt;6)]-alpha-D-Man-(1-&gt;6)]-beta-D-Man-(1-&gt;4)-beta-D-GlcNAc-(1-&gt;4)-beta-D-GlcNAc}-L-asparaginyl-[protein] + UDP + H(+)</text>
        <dbReference type="Rhea" id="RHEA:11456"/>
        <dbReference type="Rhea" id="RHEA-COMP:14367"/>
        <dbReference type="Rhea" id="RHEA-COMP:14368"/>
        <dbReference type="ChEBI" id="CHEBI:15378"/>
        <dbReference type="ChEBI" id="CHEBI:57705"/>
        <dbReference type="ChEBI" id="CHEBI:58223"/>
        <dbReference type="ChEBI" id="CHEBI:59087"/>
        <dbReference type="ChEBI" id="CHEBI:60625"/>
        <dbReference type="EC" id="2.4.1.101"/>
    </reaction>
</comment>
<dbReference type="GO" id="GO:0016266">
    <property type="term" value="P:protein O-linked glycosylation via N-acetyl-galactosamine"/>
    <property type="evidence" value="ECO:0007669"/>
    <property type="project" value="TreeGrafter"/>
</dbReference>
<dbReference type="SUPFAM" id="SSF53448">
    <property type="entry name" value="Nucleotide-diphospho-sugar transferases"/>
    <property type="match status" value="1"/>
</dbReference>
<dbReference type="AlphaFoldDB" id="A0A979FT09"/>
<reference evidence="15" key="1">
    <citation type="submission" date="2025-08" db="UniProtKB">
        <authorList>
            <consortium name="RefSeq"/>
        </authorList>
    </citation>
    <scope>IDENTIFICATION</scope>
    <source>
        <tissue evidence="15">Whole organism</tissue>
    </source>
</reference>
<evidence type="ECO:0000256" key="3">
    <source>
        <dbReference type="ARBA" id="ARBA00006492"/>
    </source>
</evidence>
<evidence type="ECO:0000256" key="8">
    <source>
        <dbReference type="ARBA" id="ARBA00022968"/>
    </source>
</evidence>
<keyword evidence="9" id="KW-1133">Transmembrane helix</keyword>
<evidence type="ECO:0000256" key="13">
    <source>
        <dbReference type="RuleBase" id="RU368119"/>
    </source>
</evidence>
<evidence type="ECO:0000313" key="14">
    <source>
        <dbReference type="Proteomes" id="UP000694843"/>
    </source>
</evidence>
<keyword evidence="5" id="KW-0808">Transferase</keyword>
<dbReference type="GO" id="GO:0003827">
    <property type="term" value="F:alpha-1,3-mannosylglycoprotein 2-beta-N-acetylglucosaminyltransferase activity"/>
    <property type="evidence" value="ECO:0007669"/>
    <property type="project" value="UniProtKB-UniRule"/>
</dbReference>
<dbReference type="Pfam" id="PF03071">
    <property type="entry name" value="GNT-I"/>
    <property type="match status" value="1"/>
</dbReference>
<comment type="similarity">
    <text evidence="3 13">Belongs to the glycosyltransferase 13 family.</text>
</comment>
<keyword evidence="12 13" id="KW-0464">Manganese</keyword>
<comment type="cofactor">
    <cofactor evidence="13">
        <name>Mn(2+)</name>
        <dbReference type="ChEBI" id="CHEBI:29035"/>
    </cofactor>
    <text evidence="13">The cofactor is mostly bound to the substrate.</text>
</comment>
<evidence type="ECO:0000256" key="4">
    <source>
        <dbReference type="ARBA" id="ARBA00022676"/>
    </source>
</evidence>
<dbReference type="KEGG" id="hazt:125178916"/>
<comment type="pathway">
    <text evidence="2 13">Protein modification; protein glycosylation.</text>
</comment>
<evidence type="ECO:0000256" key="5">
    <source>
        <dbReference type="ARBA" id="ARBA00022679"/>
    </source>
</evidence>
<dbReference type="InterPro" id="IPR052463">
    <property type="entry name" value="O-linked_mannose_GnT"/>
</dbReference>
<keyword evidence="8 13" id="KW-0735">Signal-anchor</keyword>
<evidence type="ECO:0000256" key="11">
    <source>
        <dbReference type="ARBA" id="ARBA00023136"/>
    </source>
</evidence>
<evidence type="ECO:0000256" key="6">
    <source>
        <dbReference type="ARBA" id="ARBA00022692"/>
    </source>
</evidence>
<name>A0A979FT09_HYAAZ</name>
<evidence type="ECO:0000256" key="9">
    <source>
        <dbReference type="ARBA" id="ARBA00022989"/>
    </source>
</evidence>
<dbReference type="GO" id="GO:0047223">
    <property type="term" value="F:beta-1,3-galactosyl-O-glycosyl-glycoprotein beta-1,3-N-acetylglucosaminyltransferase activity"/>
    <property type="evidence" value="ECO:0007669"/>
    <property type="project" value="TreeGrafter"/>
</dbReference>
<evidence type="ECO:0000256" key="12">
    <source>
        <dbReference type="ARBA" id="ARBA00023211"/>
    </source>
</evidence>
<dbReference type="PANTHER" id="PTHR46396">
    <property type="entry name" value="PROTEIN O-LINKED-MANNOSE BETA-1,2-N-ACETYLGLUCOSAMINYLTRANSFERASE 1"/>
    <property type="match status" value="1"/>
</dbReference>
<dbReference type="EC" id="2.4.1.101" evidence="13"/>
<dbReference type="GO" id="GO:0000139">
    <property type="term" value="C:Golgi membrane"/>
    <property type="evidence" value="ECO:0007669"/>
    <property type="project" value="UniProtKB-SubCell"/>
</dbReference>